<feature type="signal peptide" evidence="1">
    <location>
        <begin position="1"/>
        <end position="27"/>
    </location>
</feature>
<dbReference type="AlphaFoldDB" id="A0A1D9ML97"/>
<sequence>MKKLRMPIVAGTTALLLAIGGTGLAYADNSYVGGQLNKSGSLVKYDYTRTHTYDGPISLSINDMPSGHLRLGLRNMKVSGGPQFTDTLQWNAVGAKSWDRVKKNTRFAFQGRMKACSWWCDINWGGDLTY</sequence>
<keyword evidence="1" id="KW-0732">Signal</keyword>
<accession>A0A1D9ML97</accession>
<proteinExistence type="predicted"/>
<dbReference type="KEGG" id="avu:BK816_07045"/>
<dbReference type="OrthoDB" id="3235435at2"/>
<gene>
    <name evidence="2" type="ORF">BK816_07045</name>
</gene>
<keyword evidence="3" id="KW-1185">Reference proteome</keyword>
<evidence type="ECO:0000256" key="1">
    <source>
        <dbReference type="SAM" id="SignalP"/>
    </source>
</evidence>
<dbReference type="RefSeq" id="WP_071164538.1">
    <property type="nucleotide sequence ID" value="NZ_CP017812.1"/>
</dbReference>
<protein>
    <submittedName>
        <fullName evidence="2">Uncharacterized protein</fullName>
    </submittedName>
</protein>
<evidence type="ECO:0000313" key="2">
    <source>
        <dbReference type="EMBL" id="AOZ73074.1"/>
    </source>
</evidence>
<dbReference type="EMBL" id="CP017812">
    <property type="protein sequence ID" value="AOZ73074.1"/>
    <property type="molecule type" value="Genomic_DNA"/>
</dbReference>
<organism evidence="2 3">
    <name type="scientific">Boudabousia tangfeifanii</name>
    <dbReference type="NCBI Taxonomy" id="1912795"/>
    <lineage>
        <taxon>Bacteria</taxon>
        <taxon>Bacillati</taxon>
        <taxon>Actinomycetota</taxon>
        <taxon>Actinomycetes</taxon>
        <taxon>Actinomycetales</taxon>
        <taxon>Actinomycetaceae</taxon>
        <taxon>Boudabousia</taxon>
    </lineage>
</organism>
<dbReference type="STRING" id="1912795.BK816_07045"/>
<feature type="chain" id="PRO_5009443739" evidence="1">
    <location>
        <begin position="28"/>
        <end position="130"/>
    </location>
</feature>
<reference evidence="2 3" key="1">
    <citation type="submission" date="2016-10" db="EMBL/GenBank/DDBJ databases">
        <title>Actinomyces aegypiusis sp. nov., isolated from the Aegypius monachus in Qinghai Tibet Plateau China.</title>
        <authorList>
            <person name="Wang Y."/>
        </authorList>
    </citation>
    <scope>NUCLEOTIDE SEQUENCE [LARGE SCALE GENOMIC DNA]</scope>
    <source>
        <strain evidence="2 3">VUL4_3</strain>
    </source>
</reference>
<name>A0A1D9ML97_9ACTO</name>
<dbReference type="Proteomes" id="UP000176288">
    <property type="component" value="Chromosome"/>
</dbReference>
<evidence type="ECO:0000313" key="3">
    <source>
        <dbReference type="Proteomes" id="UP000176288"/>
    </source>
</evidence>